<keyword evidence="1" id="KW-0812">Transmembrane</keyword>
<feature type="transmembrane region" description="Helical" evidence="1">
    <location>
        <begin position="217"/>
        <end position="238"/>
    </location>
</feature>
<dbReference type="AlphaFoldDB" id="A0A7W4YGD7"/>
<feature type="transmembrane region" description="Helical" evidence="1">
    <location>
        <begin position="174"/>
        <end position="197"/>
    </location>
</feature>
<gene>
    <name evidence="3" type="ORF">FHX72_001937</name>
</gene>
<feature type="transmembrane region" description="Helical" evidence="1">
    <location>
        <begin position="130"/>
        <end position="153"/>
    </location>
</feature>
<dbReference type="Pfam" id="PF02517">
    <property type="entry name" value="Rce1-like"/>
    <property type="match status" value="1"/>
</dbReference>
<keyword evidence="1" id="KW-0472">Membrane</keyword>
<sequence>MTDSTPGPVDAPEKRTSIGTPTFTALPRDGWIFLLGLLTFWFVFNGPPVREIGGFDLTLGLEGPASSNPWKWAGGLLLIALVVWGERRGLASLLITKPSGKDIEWAFYAFGGVMAWSWIASLISPQEDNAGVAIISNMSVAGVVLLIITAAVTEELVYRGYLQERLGSLLRSRCIGAAVSLAIFIAPHIVFFGPTWLFHQLVGSLALVAFTLIRRNLVATMLLHLLVNAPILIPTVLAKL</sequence>
<dbReference type="Proteomes" id="UP000545286">
    <property type="component" value="Unassembled WGS sequence"/>
</dbReference>
<keyword evidence="1" id="KW-1133">Transmembrane helix</keyword>
<evidence type="ECO:0000313" key="3">
    <source>
        <dbReference type="EMBL" id="MBB2957800.1"/>
    </source>
</evidence>
<evidence type="ECO:0000256" key="1">
    <source>
        <dbReference type="SAM" id="Phobius"/>
    </source>
</evidence>
<feature type="transmembrane region" description="Helical" evidence="1">
    <location>
        <begin position="105"/>
        <end position="124"/>
    </location>
</feature>
<comment type="caution">
    <text evidence="3">The sequence shown here is derived from an EMBL/GenBank/DDBJ whole genome shotgun (WGS) entry which is preliminary data.</text>
</comment>
<accession>A0A7W4YGD7</accession>
<dbReference type="InterPro" id="IPR003675">
    <property type="entry name" value="Rce1/LyrA-like_dom"/>
</dbReference>
<keyword evidence="3" id="KW-0378">Hydrolase</keyword>
<reference evidence="3 4" key="1">
    <citation type="submission" date="2020-08" db="EMBL/GenBank/DDBJ databases">
        <title>Sequencing the genomes of 1000 actinobacteria strains.</title>
        <authorList>
            <person name="Klenk H.-P."/>
        </authorList>
    </citation>
    <scope>NUCLEOTIDE SEQUENCE [LARGE SCALE GENOMIC DNA]</scope>
    <source>
        <strain evidence="3 4">DSM 20419</strain>
    </source>
</reference>
<dbReference type="GO" id="GO:0006508">
    <property type="term" value="P:proteolysis"/>
    <property type="evidence" value="ECO:0007669"/>
    <property type="project" value="UniProtKB-KW"/>
</dbReference>
<protein>
    <submittedName>
        <fullName evidence="3">Membrane protease YdiL (CAAX protease family)</fullName>
    </submittedName>
</protein>
<evidence type="ECO:0000259" key="2">
    <source>
        <dbReference type="Pfam" id="PF02517"/>
    </source>
</evidence>
<evidence type="ECO:0000313" key="4">
    <source>
        <dbReference type="Proteomes" id="UP000545286"/>
    </source>
</evidence>
<feature type="transmembrane region" description="Helical" evidence="1">
    <location>
        <begin position="31"/>
        <end position="49"/>
    </location>
</feature>
<dbReference type="GO" id="GO:0004175">
    <property type="term" value="F:endopeptidase activity"/>
    <property type="evidence" value="ECO:0007669"/>
    <property type="project" value="UniProtKB-ARBA"/>
</dbReference>
<keyword evidence="4" id="KW-1185">Reference proteome</keyword>
<keyword evidence="3" id="KW-0645">Protease</keyword>
<name>A0A7W4YGD7_9MICO</name>
<proteinExistence type="predicted"/>
<dbReference type="RefSeq" id="WP_183624587.1">
    <property type="nucleotide sequence ID" value="NZ_JACHWJ010000002.1"/>
</dbReference>
<dbReference type="GO" id="GO:0080120">
    <property type="term" value="P:CAAX-box protein maturation"/>
    <property type="evidence" value="ECO:0007669"/>
    <property type="project" value="UniProtKB-ARBA"/>
</dbReference>
<dbReference type="EMBL" id="JACHWJ010000002">
    <property type="protein sequence ID" value="MBB2957800.1"/>
    <property type="molecule type" value="Genomic_DNA"/>
</dbReference>
<feature type="domain" description="CAAX prenyl protease 2/Lysostaphin resistance protein A-like" evidence="2">
    <location>
        <begin position="139"/>
        <end position="229"/>
    </location>
</feature>
<organism evidence="3 4">
    <name type="scientific">Pseudoclavibacter helvolus</name>
    <dbReference type="NCBI Taxonomy" id="255205"/>
    <lineage>
        <taxon>Bacteria</taxon>
        <taxon>Bacillati</taxon>
        <taxon>Actinomycetota</taxon>
        <taxon>Actinomycetes</taxon>
        <taxon>Micrococcales</taxon>
        <taxon>Microbacteriaceae</taxon>
        <taxon>Pseudoclavibacter</taxon>
    </lineage>
</organism>